<reference evidence="2" key="2">
    <citation type="submission" date="2021-04" db="EMBL/GenBank/DDBJ databases">
        <authorList>
            <person name="Gilroy R."/>
        </authorList>
    </citation>
    <scope>NUCLEOTIDE SEQUENCE</scope>
    <source>
        <strain evidence="2">Gambia11-129</strain>
    </source>
</reference>
<proteinExistence type="predicted"/>
<reference evidence="2" key="1">
    <citation type="journal article" date="2021" name="PeerJ">
        <title>Extensive microbial diversity within the chicken gut microbiome revealed by metagenomics and culture.</title>
        <authorList>
            <person name="Gilroy R."/>
            <person name="Ravi A."/>
            <person name="Getino M."/>
            <person name="Pursley I."/>
            <person name="Horton D.L."/>
            <person name="Alikhan N.F."/>
            <person name="Baker D."/>
            <person name="Gharbi K."/>
            <person name="Hall N."/>
            <person name="Watson M."/>
            <person name="Adriaenssens E.M."/>
            <person name="Foster-Nyarko E."/>
            <person name="Jarju S."/>
            <person name="Secka A."/>
            <person name="Antonio M."/>
            <person name="Oren A."/>
            <person name="Chaudhuri R.R."/>
            <person name="La Ragione R."/>
            <person name="Hildebrand F."/>
            <person name="Pallen M.J."/>
        </authorList>
    </citation>
    <scope>NUCLEOTIDE SEQUENCE</scope>
    <source>
        <strain evidence="2">Gambia11-129</strain>
    </source>
</reference>
<feature type="chain" id="PRO_5038691455" description="Outer membrane lipoprotein BamD-like domain-containing protein" evidence="1">
    <location>
        <begin position="21"/>
        <end position="239"/>
    </location>
</feature>
<feature type="signal peptide" evidence="1">
    <location>
        <begin position="1"/>
        <end position="20"/>
    </location>
</feature>
<organism evidence="2 3">
    <name type="scientific">Candidatus Ornithospirochaeta avicola</name>
    <dbReference type="NCBI Taxonomy" id="2840896"/>
    <lineage>
        <taxon>Bacteria</taxon>
        <taxon>Pseudomonadati</taxon>
        <taxon>Spirochaetota</taxon>
        <taxon>Spirochaetia</taxon>
        <taxon>Spirochaetales</taxon>
        <taxon>Spirochaetaceae</taxon>
        <taxon>Spirochaetaceae incertae sedis</taxon>
        <taxon>Candidatus Ornithospirochaeta</taxon>
    </lineage>
</organism>
<name>A0A9D1PTQ6_9SPIO</name>
<comment type="caution">
    <text evidence="2">The sequence shown here is derived from an EMBL/GenBank/DDBJ whole genome shotgun (WGS) entry which is preliminary data.</text>
</comment>
<dbReference type="EMBL" id="DXHU01000016">
    <property type="protein sequence ID" value="HIV98930.1"/>
    <property type="molecule type" value="Genomic_DNA"/>
</dbReference>
<sequence length="239" mass="27911">MRKLLTLTLAFFFCMCSLFAYTDSFSYLAQDYDYALLIDSIKENDEYDDFVSLYEKVFSSLSDTDKVRLEYHMIRYFTDRNENEKASEHLLIQEDYFSLLENDGSLSYRLAELDYYSSRYYVDKKISDGLKTNNLTKELYEDYPEENIVALTEAFRLLNAPMIAGGSKKKAYTLFYDIYTNLTEVSKTDLFSLLSGLGMSAYENKEYALSKAYFNASQTIYPADNAMMDYIENLEEKGY</sequence>
<keyword evidence="1" id="KW-0732">Signal</keyword>
<protein>
    <recommendedName>
        <fullName evidence="4">Outer membrane lipoprotein BamD-like domain-containing protein</fullName>
    </recommendedName>
</protein>
<evidence type="ECO:0008006" key="4">
    <source>
        <dbReference type="Google" id="ProtNLM"/>
    </source>
</evidence>
<evidence type="ECO:0000313" key="2">
    <source>
        <dbReference type="EMBL" id="HIV98930.1"/>
    </source>
</evidence>
<evidence type="ECO:0000256" key="1">
    <source>
        <dbReference type="SAM" id="SignalP"/>
    </source>
</evidence>
<dbReference type="AlphaFoldDB" id="A0A9D1PTQ6"/>
<accession>A0A9D1PTQ6</accession>
<dbReference type="Proteomes" id="UP000823936">
    <property type="component" value="Unassembled WGS sequence"/>
</dbReference>
<gene>
    <name evidence="2" type="ORF">IAB12_04030</name>
</gene>
<evidence type="ECO:0000313" key="3">
    <source>
        <dbReference type="Proteomes" id="UP000823936"/>
    </source>
</evidence>